<dbReference type="AlphaFoldDB" id="A0A9W6XPX9"/>
<evidence type="ECO:0000256" key="4">
    <source>
        <dbReference type="PROSITE-ProRule" id="PRU00175"/>
    </source>
</evidence>
<evidence type="ECO:0000256" key="1">
    <source>
        <dbReference type="ARBA" id="ARBA00022723"/>
    </source>
</evidence>
<evidence type="ECO:0000313" key="9">
    <source>
        <dbReference type="Proteomes" id="UP001165121"/>
    </source>
</evidence>
<dbReference type="InterPro" id="IPR027370">
    <property type="entry name" value="Znf-RING_euk"/>
</dbReference>
<keyword evidence="2 4" id="KW-0863">Zinc-finger</keyword>
<feature type="region of interest" description="Disordered" evidence="6">
    <location>
        <begin position="136"/>
        <end position="159"/>
    </location>
</feature>
<dbReference type="InterPro" id="IPR001841">
    <property type="entry name" value="Znf_RING"/>
</dbReference>
<feature type="coiled-coil region" evidence="5">
    <location>
        <begin position="192"/>
        <end position="219"/>
    </location>
</feature>
<dbReference type="Proteomes" id="UP001165121">
    <property type="component" value="Unassembled WGS sequence"/>
</dbReference>
<keyword evidence="1" id="KW-0479">Metal-binding</keyword>
<feature type="region of interest" description="Disordered" evidence="6">
    <location>
        <begin position="1"/>
        <end position="118"/>
    </location>
</feature>
<proteinExistence type="predicted"/>
<comment type="caution">
    <text evidence="8">The sequence shown here is derived from an EMBL/GenBank/DDBJ whole genome shotgun (WGS) entry which is preliminary data.</text>
</comment>
<dbReference type="PROSITE" id="PS50089">
    <property type="entry name" value="ZF_RING_2"/>
    <property type="match status" value="1"/>
</dbReference>
<feature type="compositionally biased region" description="Pro residues" evidence="6">
    <location>
        <begin position="1"/>
        <end position="10"/>
    </location>
</feature>
<dbReference type="GO" id="GO:0008270">
    <property type="term" value="F:zinc ion binding"/>
    <property type="evidence" value="ECO:0007669"/>
    <property type="project" value="UniProtKB-KW"/>
</dbReference>
<dbReference type="EMBL" id="BSXT01001504">
    <property type="protein sequence ID" value="GMF42978.1"/>
    <property type="molecule type" value="Genomic_DNA"/>
</dbReference>
<keyword evidence="3" id="KW-0862">Zinc</keyword>
<dbReference type="PROSITE" id="PS00518">
    <property type="entry name" value="ZF_RING_1"/>
    <property type="match status" value="1"/>
</dbReference>
<feature type="coiled-coil region" evidence="5">
    <location>
        <begin position="582"/>
        <end position="609"/>
    </location>
</feature>
<feature type="coiled-coil region" evidence="5">
    <location>
        <begin position="323"/>
        <end position="350"/>
    </location>
</feature>
<feature type="compositionally biased region" description="Basic and acidic residues" evidence="6">
    <location>
        <begin position="136"/>
        <end position="145"/>
    </location>
</feature>
<organism evidence="8 9">
    <name type="scientific">Phytophthora fragariaefolia</name>
    <dbReference type="NCBI Taxonomy" id="1490495"/>
    <lineage>
        <taxon>Eukaryota</taxon>
        <taxon>Sar</taxon>
        <taxon>Stramenopiles</taxon>
        <taxon>Oomycota</taxon>
        <taxon>Peronosporomycetes</taxon>
        <taxon>Peronosporales</taxon>
        <taxon>Peronosporaceae</taxon>
        <taxon>Phytophthora</taxon>
    </lineage>
</organism>
<evidence type="ECO:0000256" key="6">
    <source>
        <dbReference type="SAM" id="MobiDB-lite"/>
    </source>
</evidence>
<accession>A0A9W6XPX9</accession>
<feature type="compositionally biased region" description="Basic and acidic residues" evidence="6">
    <location>
        <begin position="66"/>
        <end position="100"/>
    </location>
</feature>
<dbReference type="InterPro" id="IPR017907">
    <property type="entry name" value="Znf_RING_CS"/>
</dbReference>
<keyword evidence="5" id="KW-0175">Coiled coil</keyword>
<evidence type="ECO:0000256" key="3">
    <source>
        <dbReference type="ARBA" id="ARBA00022833"/>
    </source>
</evidence>
<dbReference type="SUPFAM" id="SSF57850">
    <property type="entry name" value="RING/U-box"/>
    <property type="match status" value="1"/>
</dbReference>
<feature type="region of interest" description="Disordered" evidence="6">
    <location>
        <begin position="548"/>
        <end position="568"/>
    </location>
</feature>
<feature type="coiled-coil region" evidence="5">
    <location>
        <begin position="382"/>
        <end position="486"/>
    </location>
</feature>
<keyword evidence="9" id="KW-1185">Reference proteome</keyword>
<dbReference type="InterPro" id="IPR013083">
    <property type="entry name" value="Znf_RING/FYVE/PHD"/>
</dbReference>
<dbReference type="Pfam" id="PF13445">
    <property type="entry name" value="zf-RING_UBOX"/>
    <property type="match status" value="1"/>
</dbReference>
<name>A0A9W6XPX9_9STRA</name>
<evidence type="ECO:0000259" key="7">
    <source>
        <dbReference type="PROSITE" id="PS50089"/>
    </source>
</evidence>
<dbReference type="Gene3D" id="3.30.40.10">
    <property type="entry name" value="Zinc/RING finger domain, C3HC4 (zinc finger)"/>
    <property type="match status" value="1"/>
</dbReference>
<evidence type="ECO:0000256" key="5">
    <source>
        <dbReference type="SAM" id="Coils"/>
    </source>
</evidence>
<dbReference type="OrthoDB" id="6105938at2759"/>
<feature type="compositionally biased region" description="Basic and acidic residues" evidence="6">
    <location>
        <begin position="548"/>
        <end position="559"/>
    </location>
</feature>
<reference evidence="8" key="1">
    <citation type="submission" date="2023-04" db="EMBL/GenBank/DDBJ databases">
        <title>Phytophthora fragariaefolia NBRC 109709.</title>
        <authorList>
            <person name="Ichikawa N."/>
            <person name="Sato H."/>
            <person name="Tonouchi N."/>
        </authorList>
    </citation>
    <scope>NUCLEOTIDE SEQUENCE</scope>
    <source>
        <strain evidence="8">NBRC 109709</strain>
    </source>
</reference>
<evidence type="ECO:0000256" key="2">
    <source>
        <dbReference type="ARBA" id="ARBA00022771"/>
    </source>
</evidence>
<evidence type="ECO:0000313" key="8">
    <source>
        <dbReference type="EMBL" id="GMF42978.1"/>
    </source>
</evidence>
<feature type="coiled-coil region" evidence="5">
    <location>
        <begin position="248"/>
        <end position="282"/>
    </location>
</feature>
<gene>
    <name evidence="8" type="ORF">Pfra01_001431100</name>
</gene>
<sequence>MASTPGPPPSSREHGHPGVASVRLRRTSAVKTGESPKIAAVSSASNQEAGSDGRLPADRAAGARASRQESRRAAREPEDSHDSEPERESAVGVIERRGESIDGGAGEAEGYESARRPGRCGCMFDGDLLLNVEKAAESEKAEQEKSAPAPTPKSDRTADDYFLPDIHAGPTLAAATAVMQQHTQMECDTKLIESLRRTLERCQQDLDATKKREKKTQEEFSKFKTASNHEKGAMMSKILGFQQHLQRSDAIGGNVTALENKINKLQKEKNALEIDLEASNSRCGDLQTRVEQLDKLSEEFVQRTMEKEKDAVVADLDTTQQELDAWIKKQKDTEIRAQEAEARNEGIQELTDMVQTRDEEIATLMQKVMGLEDDLEKRDQRYIGLQDELQKVSTELKGLKQLSHDETVQALQMARQKAATYEALTLLNEEKKALEEQLRLVQEQLEAERVALHEERDAKEHIVTVLEAHVVTIDELRKENNTLTEKIQSTPRAVIKTTTEFCTQTVEESINTETHADIVSKLDETTKELDEATSELEDLRRQFEEVRQHHGELQKKNESLRQSQGQMELGYKRTVSRERYKSESFQSQLKLLQNENGELSEKMEFLCKELTKEQQLNDAQTLEMTDLRQRVLSRETIYLLRKTQDSLEQTVNSLVEAEHASESTFTCLQCMQLFTQPMTLAPCGHTYCATCLAECGSVDVPSSILCKMCETGIKKETECIFPNYALADLTARFIFRQQSLASLTSMCLSLRNSFTQRGPNSKSTATLPTEA</sequence>
<feature type="domain" description="RING-type" evidence="7">
    <location>
        <begin position="667"/>
        <end position="710"/>
    </location>
</feature>
<protein>
    <submittedName>
        <fullName evidence="8">Unnamed protein product</fullName>
    </submittedName>
</protein>